<dbReference type="Pfam" id="PF24856">
    <property type="entry name" value="AraA_central"/>
    <property type="match status" value="1"/>
</dbReference>
<feature type="binding site" evidence="6">
    <location>
        <position position="338"/>
    </location>
    <ligand>
        <name>Mn(2+)</name>
        <dbReference type="ChEBI" id="CHEBI:29035"/>
    </ligand>
</feature>
<evidence type="ECO:0000259" key="9">
    <source>
        <dbReference type="Pfam" id="PF24856"/>
    </source>
</evidence>
<dbReference type="CDD" id="cd03557">
    <property type="entry name" value="L-arabinose_isomerase"/>
    <property type="match status" value="1"/>
</dbReference>
<keyword evidence="4 6" id="KW-0413">Isomerase</keyword>
<comment type="cofactor">
    <cofactor evidence="6">
        <name>Mn(2+)</name>
        <dbReference type="ChEBI" id="CHEBI:29035"/>
    </cofactor>
    <text evidence="6">Binds 1 Mn(2+) ion per subunit.</text>
</comment>
<dbReference type="InterPro" id="IPR038583">
    <property type="entry name" value="AraA_N_sf"/>
</dbReference>
<dbReference type="GO" id="GO:0005829">
    <property type="term" value="C:cytosol"/>
    <property type="evidence" value="ECO:0007669"/>
    <property type="project" value="TreeGrafter"/>
</dbReference>
<dbReference type="SUPFAM" id="SSF53743">
    <property type="entry name" value="FucI/AraA N-terminal and middle domains"/>
    <property type="match status" value="1"/>
</dbReference>
<dbReference type="InterPro" id="IPR009015">
    <property type="entry name" value="Fucose_isomerase_N/cen_sf"/>
</dbReference>
<accession>A4Y754</accession>
<dbReference type="GO" id="GO:0019569">
    <property type="term" value="P:L-arabinose catabolic process to D-xylulose 5-phosphate"/>
    <property type="evidence" value="ECO:0007669"/>
    <property type="project" value="UniProtKB-UniRule"/>
</dbReference>
<name>A4Y754_SHEPC</name>
<feature type="binding site" evidence="6">
    <location>
        <position position="311"/>
    </location>
    <ligand>
        <name>Mn(2+)</name>
        <dbReference type="ChEBI" id="CHEBI:29035"/>
    </ligand>
</feature>
<feature type="domain" description="L-arabinose isomerase central" evidence="9">
    <location>
        <begin position="182"/>
        <end position="329"/>
    </location>
</feature>
<gene>
    <name evidence="6" type="primary">araA</name>
    <name evidence="10" type="ordered locus">Sputcn32_2066</name>
</gene>
<organism evidence="10">
    <name type="scientific">Shewanella putrefaciens (strain CN-32 / ATCC BAA-453)</name>
    <dbReference type="NCBI Taxonomy" id="319224"/>
    <lineage>
        <taxon>Bacteria</taxon>
        <taxon>Pseudomonadati</taxon>
        <taxon>Pseudomonadota</taxon>
        <taxon>Gammaproteobacteria</taxon>
        <taxon>Alteromonadales</taxon>
        <taxon>Shewanellaceae</taxon>
        <taxon>Shewanella</taxon>
    </lineage>
</organism>
<evidence type="ECO:0000256" key="6">
    <source>
        <dbReference type="HAMAP-Rule" id="MF_00519"/>
    </source>
</evidence>
<dbReference type="EC" id="5.3.1.4" evidence="6"/>
<comment type="catalytic activity">
    <reaction evidence="6">
        <text>beta-L-arabinopyranose = L-ribulose</text>
        <dbReference type="Rhea" id="RHEA:14821"/>
        <dbReference type="ChEBI" id="CHEBI:16880"/>
        <dbReference type="ChEBI" id="CHEBI:40886"/>
        <dbReference type="EC" id="5.3.1.4"/>
    </reaction>
</comment>
<dbReference type="Gene3D" id="3.40.50.10940">
    <property type="match status" value="1"/>
</dbReference>
<sequence>MRESDMKAFKQKQVWFVTGSQDLYGPKVLEQVAKNSEQIVNGFNQSDAISMEVVYKPTVKSPREIYAVCQAANSDENCVGIILWMHTFSPAKMWIAGLNELSKPFMHLHTQFNAELPWADINMNYMNTHQSAHGCREFGYIGTRMRKERKVVVGHWQTNDVQAQVDDWCRAAAGWNESQNLRIARFGDNMRQVAVTEGDKVAAQIQFGYEVHAYSLGELNDAINAISENDITAQIDRYASEYIISNELFNDEYQLDRLRKEAKIELGLAQFLKDGEFGAFTNCFENLTGMTGLPGLATQRLMANGIGYGGEGDWKTAAMVRIMKVMGQGRVGGTSFMEDYTYNFGATDQVLGAHMLEVCPSIAASKPRLEVHRHTIGVRCDVPRLLFTAKAGPAINVSTIDLGNRFRIILNELDTVTPPQDLPNLPVASALWEPRPNLSIAAAAWIHAGGAHHSAYSQAISTENIVDFAEMAGAELVIIDADTQIRQFKNELRQNSVYYGLARGL</sequence>
<feature type="domain" description="L-arabinose isomerase N-terminal" evidence="7">
    <location>
        <begin position="13"/>
        <end position="179"/>
    </location>
</feature>
<dbReference type="Pfam" id="PF11762">
    <property type="entry name" value="Arabinose_Iso_C"/>
    <property type="match status" value="1"/>
</dbReference>
<feature type="binding site" evidence="6">
    <location>
        <position position="453"/>
    </location>
    <ligand>
        <name>Mn(2+)</name>
        <dbReference type="ChEBI" id="CHEBI:29035"/>
    </ligand>
</feature>
<keyword evidence="3 6" id="KW-0464">Manganese</keyword>
<dbReference type="Pfam" id="PF02610">
    <property type="entry name" value="AraA_N"/>
    <property type="match status" value="1"/>
</dbReference>
<dbReference type="EMBL" id="CP000681">
    <property type="protein sequence ID" value="ABP75787.1"/>
    <property type="molecule type" value="Genomic_DNA"/>
</dbReference>
<comment type="pathway">
    <text evidence="6">Carbohydrate degradation; L-arabinose degradation via L-ribulose; D-xylulose 5-phosphate from L-arabinose (bacterial route): step 1/3.</text>
</comment>
<dbReference type="eggNOG" id="COG2160">
    <property type="taxonomic scope" value="Bacteria"/>
</dbReference>
<dbReference type="InterPro" id="IPR004216">
    <property type="entry name" value="Fuc/Ara_isomerase_C"/>
</dbReference>
<dbReference type="HOGENOM" id="CLU_045663_0_0_6"/>
<comment type="similarity">
    <text evidence="6">Belongs to the arabinose isomerase family.</text>
</comment>
<dbReference type="PANTHER" id="PTHR38464">
    <property type="entry name" value="L-ARABINOSE ISOMERASE"/>
    <property type="match status" value="1"/>
</dbReference>
<evidence type="ECO:0000256" key="5">
    <source>
        <dbReference type="ARBA" id="ARBA00023277"/>
    </source>
</evidence>
<protein>
    <recommendedName>
        <fullName evidence="6">L-arabinose isomerase</fullName>
        <ecNumber evidence="6">5.3.1.4</ecNumber>
    </recommendedName>
</protein>
<keyword evidence="5 6" id="KW-0119">Carbohydrate metabolism</keyword>
<dbReference type="UniPathway" id="UPA00145">
    <property type="reaction ID" value="UER00565"/>
</dbReference>
<keyword evidence="1 6" id="KW-0479">Metal-binding</keyword>
<proteinExistence type="inferred from homology"/>
<evidence type="ECO:0000256" key="1">
    <source>
        <dbReference type="ARBA" id="ARBA00022723"/>
    </source>
</evidence>
<evidence type="ECO:0000256" key="4">
    <source>
        <dbReference type="ARBA" id="ARBA00023235"/>
    </source>
</evidence>
<evidence type="ECO:0000256" key="3">
    <source>
        <dbReference type="ARBA" id="ARBA00023211"/>
    </source>
</evidence>
<dbReference type="PIRSF" id="PIRSF001478">
    <property type="entry name" value="L-ara_isomerase"/>
    <property type="match status" value="1"/>
</dbReference>
<dbReference type="InterPro" id="IPR024664">
    <property type="entry name" value="Ara_Isoase_C"/>
</dbReference>
<evidence type="ECO:0000256" key="2">
    <source>
        <dbReference type="ARBA" id="ARBA00022935"/>
    </source>
</evidence>
<comment type="function">
    <text evidence="6">Catalyzes the conversion of L-arabinose to L-ribulose.</text>
</comment>
<dbReference type="InterPro" id="IPR055389">
    <property type="entry name" value="AraA_N"/>
</dbReference>
<reference evidence="10" key="1">
    <citation type="submission" date="2007-04" db="EMBL/GenBank/DDBJ databases">
        <title>Complete sequence of Shewanella putrefaciens CN-32.</title>
        <authorList>
            <consortium name="US DOE Joint Genome Institute"/>
            <person name="Copeland A."/>
            <person name="Lucas S."/>
            <person name="Lapidus A."/>
            <person name="Barry K."/>
            <person name="Detter J.C."/>
            <person name="Glavina del Rio T."/>
            <person name="Hammon N."/>
            <person name="Israni S."/>
            <person name="Dalin E."/>
            <person name="Tice H."/>
            <person name="Pitluck S."/>
            <person name="Chain P."/>
            <person name="Malfatti S."/>
            <person name="Shin M."/>
            <person name="Vergez L."/>
            <person name="Schmutz J."/>
            <person name="Larimer F."/>
            <person name="Land M."/>
            <person name="Hauser L."/>
            <person name="Kyrpides N."/>
            <person name="Mikhailova N."/>
            <person name="Romine M.F."/>
            <person name="Fredrickson J."/>
            <person name="Tiedje J."/>
            <person name="Richardson P."/>
        </authorList>
    </citation>
    <scope>NUCLEOTIDE SEQUENCE [LARGE SCALE GENOMIC DNA]</scope>
    <source>
        <strain evidence="10">CN-32</strain>
    </source>
</reference>
<evidence type="ECO:0000259" key="7">
    <source>
        <dbReference type="Pfam" id="PF02610"/>
    </source>
</evidence>
<dbReference type="KEGG" id="spc:Sputcn32_2066"/>
<dbReference type="AlphaFoldDB" id="A4Y754"/>
<dbReference type="GO" id="GO:0008733">
    <property type="term" value="F:L-arabinose isomerase activity"/>
    <property type="evidence" value="ECO:0007669"/>
    <property type="project" value="UniProtKB-UniRule"/>
</dbReference>
<feature type="binding site" evidence="6">
    <location>
        <position position="354"/>
    </location>
    <ligand>
        <name>Mn(2+)</name>
        <dbReference type="ChEBI" id="CHEBI:29035"/>
    </ligand>
</feature>
<evidence type="ECO:0000313" key="10">
    <source>
        <dbReference type="EMBL" id="ABP75787.1"/>
    </source>
</evidence>
<dbReference type="STRING" id="319224.Sputcn32_2066"/>
<dbReference type="PANTHER" id="PTHR38464:SF1">
    <property type="entry name" value="L-ARABINOSE ISOMERASE"/>
    <property type="match status" value="1"/>
</dbReference>
<dbReference type="InterPro" id="IPR055390">
    <property type="entry name" value="AraA_central"/>
</dbReference>
<dbReference type="NCBIfam" id="NF002795">
    <property type="entry name" value="PRK02929.1"/>
    <property type="match status" value="1"/>
</dbReference>
<evidence type="ECO:0000259" key="8">
    <source>
        <dbReference type="Pfam" id="PF11762"/>
    </source>
</evidence>
<dbReference type="SUPFAM" id="SSF50443">
    <property type="entry name" value="FucI/AraA C-terminal domain-like"/>
    <property type="match status" value="1"/>
</dbReference>
<dbReference type="InterPro" id="IPR003762">
    <property type="entry name" value="Lara_isomerase"/>
</dbReference>
<keyword evidence="2 6" id="KW-0054">Arabinose catabolism</keyword>
<feature type="domain" description="L-arabinose isomerase C-terminal" evidence="8">
    <location>
        <begin position="333"/>
        <end position="475"/>
    </location>
</feature>
<dbReference type="HAMAP" id="MF_00519">
    <property type="entry name" value="Arabinose_Isome"/>
    <property type="match status" value="1"/>
</dbReference>
<dbReference type="GO" id="GO:0030145">
    <property type="term" value="F:manganese ion binding"/>
    <property type="evidence" value="ECO:0007669"/>
    <property type="project" value="UniProtKB-UniRule"/>
</dbReference>